<dbReference type="AlphaFoldDB" id="A0A8H6DZP0"/>
<name>A0A8H6DZP0_COCSA</name>
<feature type="signal peptide" evidence="1">
    <location>
        <begin position="1"/>
        <end position="20"/>
    </location>
</feature>
<feature type="chain" id="PRO_5034024618" evidence="1">
    <location>
        <begin position="21"/>
        <end position="198"/>
    </location>
</feature>
<accession>A0A8H6DZP0</accession>
<keyword evidence="1" id="KW-0732">Signal</keyword>
<protein>
    <submittedName>
        <fullName evidence="2">Uncharacterized protein</fullName>
    </submittedName>
</protein>
<sequence length="198" mass="19878">MAMLKSLVLAATALINVAVASTALSSGAAPAVTSIHLITSVTFVSGLADAHSKTCDTTTVTQVAPPTTVTVTAIPSTTAHSSAVTSGLDKTVQVSFIPVKSTTISTAILHETKTVTSTTKPPYNVPVNSTVPVATPTLIFSHSHHANSSTVLLTGTGSPPSASYSPPYTSPKFNAATDAKNVAGIVLVGGVVLALWGA</sequence>
<dbReference type="Proteomes" id="UP000624244">
    <property type="component" value="Unassembled WGS sequence"/>
</dbReference>
<dbReference type="OMA" id="AHSKTCD"/>
<organism evidence="2 3">
    <name type="scientific">Cochliobolus sativus</name>
    <name type="common">Common root rot and spot blotch fungus</name>
    <name type="synonym">Bipolaris sorokiniana</name>
    <dbReference type="NCBI Taxonomy" id="45130"/>
    <lineage>
        <taxon>Eukaryota</taxon>
        <taxon>Fungi</taxon>
        <taxon>Dikarya</taxon>
        <taxon>Ascomycota</taxon>
        <taxon>Pezizomycotina</taxon>
        <taxon>Dothideomycetes</taxon>
        <taxon>Pleosporomycetidae</taxon>
        <taxon>Pleosporales</taxon>
        <taxon>Pleosporineae</taxon>
        <taxon>Pleosporaceae</taxon>
        <taxon>Bipolaris</taxon>
    </lineage>
</organism>
<evidence type="ECO:0000313" key="2">
    <source>
        <dbReference type="EMBL" id="KAF5853503.1"/>
    </source>
</evidence>
<gene>
    <name evidence="2" type="ORF">GGP41_002051</name>
</gene>
<reference evidence="2" key="1">
    <citation type="submission" date="2019-11" db="EMBL/GenBank/DDBJ databases">
        <title>Bipolaris sorokiniana Genome sequencing.</title>
        <authorList>
            <person name="Wang H."/>
        </authorList>
    </citation>
    <scope>NUCLEOTIDE SEQUENCE</scope>
</reference>
<proteinExistence type="predicted"/>
<dbReference type="EMBL" id="WNKQ01000002">
    <property type="protein sequence ID" value="KAF5853503.1"/>
    <property type="molecule type" value="Genomic_DNA"/>
</dbReference>
<comment type="caution">
    <text evidence="2">The sequence shown here is derived from an EMBL/GenBank/DDBJ whole genome shotgun (WGS) entry which is preliminary data.</text>
</comment>
<evidence type="ECO:0000256" key="1">
    <source>
        <dbReference type="SAM" id="SignalP"/>
    </source>
</evidence>
<evidence type="ECO:0000313" key="3">
    <source>
        <dbReference type="Proteomes" id="UP000624244"/>
    </source>
</evidence>